<sequence>MGIMFRRMWMLS</sequence>
<protein>
    <submittedName>
        <fullName evidence="1">Uncharacterized protein</fullName>
    </submittedName>
</protein>
<proteinExistence type="predicted"/>
<reference evidence="1" key="2">
    <citation type="journal article" date="2015" name="Data Brief">
        <title>Shoot transcriptome of the giant reed, Arundo donax.</title>
        <authorList>
            <person name="Barrero R.A."/>
            <person name="Guerrero F.D."/>
            <person name="Moolhuijzen P."/>
            <person name="Goolsby J.A."/>
            <person name="Tidwell J."/>
            <person name="Bellgard S.E."/>
            <person name="Bellgard M.I."/>
        </authorList>
    </citation>
    <scope>NUCLEOTIDE SEQUENCE</scope>
    <source>
        <tissue evidence="1">Shoot tissue taken approximately 20 cm above the soil surface</tissue>
    </source>
</reference>
<accession>A0A0A9FDH6</accession>
<organism evidence="1">
    <name type="scientific">Arundo donax</name>
    <name type="common">Giant reed</name>
    <name type="synonym">Donax arundinaceus</name>
    <dbReference type="NCBI Taxonomy" id="35708"/>
    <lineage>
        <taxon>Eukaryota</taxon>
        <taxon>Viridiplantae</taxon>
        <taxon>Streptophyta</taxon>
        <taxon>Embryophyta</taxon>
        <taxon>Tracheophyta</taxon>
        <taxon>Spermatophyta</taxon>
        <taxon>Magnoliopsida</taxon>
        <taxon>Liliopsida</taxon>
        <taxon>Poales</taxon>
        <taxon>Poaceae</taxon>
        <taxon>PACMAD clade</taxon>
        <taxon>Arundinoideae</taxon>
        <taxon>Arundineae</taxon>
        <taxon>Arundo</taxon>
    </lineage>
</organism>
<name>A0A0A9FDH6_ARUDO</name>
<evidence type="ECO:0000313" key="1">
    <source>
        <dbReference type="EMBL" id="JAE08161.1"/>
    </source>
</evidence>
<dbReference type="EMBL" id="GBRH01189735">
    <property type="protein sequence ID" value="JAE08161.1"/>
    <property type="molecule type" value="Transcribed_RNA"/>
</dbReference>
<reference evidence="1" key="1">
    <citation type="submission" date="2014-09" db="EMBL/GenBank/DDBJ databases">
        <authorList>
            <person name="Magalhaes I.L.F."/>
            <person name="Oliveira U."/>
            <person name="Santos F.R."/>
            <person name="Vidigal T.H.D.A."/>
            <person name="Brescovit A.D."/>
            <person name="Santos A.J."/>
        </authorList>
    </citation>
    <scope>NUCLEOTIDE SEQUENCE</scope>
    <source>
        <tissue evidence="1">Shoot tissue taken approximately 20 cm above the soil surface</tissue>
    </source>
</reference>